<comment type="subcellular location">
    <subcellularLocation>
        <location evidence="1">Membrane</location>
        <topology evidence="1">Single-pass membrane protein</topology>
    </subcellularLocation>
</comment>
<dbReference type="Proteomes" id="UP000298860">
    <property type="component" value="Unassembled WGS sequence"/>
</dbReference>
<name>A0A4D4JEP9_9PSEU</name>
<dbReference type="PROSITE" id="PS51257">
    <property type="entry name" value="PROKAR_LIPOPROTEIN"/>
    <property type="match status" value="1"/>
</dbReference>
<dbReference type="PANTHER" id="PTHR30168:SF0">
    <property type="entry name" value="INNER MEMBRANE PROTEIN"/>
    <property type="match status" value="1"/>
</dbReference>
<dbReference type="Pfam" id="PF04228">
    <property type="entry name" value="Zn_peptidase"/>
    <property type="match status" value="1"/>
</dbReference>
<evidence type="ECO:0000256" key="4">
    <source>
        <dbReference type="ARBA" id="ARBA00023136"/>
    </source>
</evidence>
<dbReference type="InterPro" id="IPR007343">
    <property type="entry name" value="Uncharacterised_pept_Zn_put"/>
</dbReference>
<protein>
    <submittedName>
        <fullName evidence="5">Aminopeptidase</fullName>
    </submittedName>
</protein>
<accession>A0A4D4JEP9</accession>
<keyword evidence="5" id="KW-0378">Hydrolase</keyword>
<evidence type="ECO:0000256" key="2">
    <source>
        <dbReference type="ARBA" id="ARBA00022692"/>
    </source>
</evidence>
<keyword evidence="5" id="KW-0645">Protease</keyword>
<keyword evidence="3" id="KW-1133">Transmembrane helix</keyword>
<organism evidence="5 6">
    <name type="scientific">Gandjariella thermophila</name>
    <dbReference type="NCBI Taxonomy" id="1931992"/>
    <lineage>
        <taxon>Bacteria</taxon>
        <taxon>Bacillati</taxon>
        <taxon>Actinomycetota</taxon>
        <taxon>Actinomycetes</taxon>
        <taxon>Pseudonocardiales</taxon>
        <taxon>Pseudonocardiaceae</taxon>
        <taxon>Gandjariella</taxon>
    </lineage>
</organism>
<dbReference type="SUPFAM" id="SSF55486">
    <property type="entry name" value="Metalloproteases ('zincins'), catalytic domain"/>
    <property type="match status" value="1"/>
</dbReference>
<evidence type="ECO:0000313" key="6">
    <source>
        <dbReference type="Proteomes" id="UP000298860"/>
    </source>
</evidence>
<comment type="caution">
    <text evidence="5">The sequence shown here is derived from an EMBL/GenBank/DDBJ whole genome shotgun (WGS) entry which is preliminary data.</text>
</comment>
<dbReference type="AlphaFoldDB" id="A0A4D4JEP9"/>
<sequence length="482" mass="50165">MRGTTPGVLVVVVVALIGLLSGCAVEIPGYARAVGEVDPGTVAGLPVSQGPSGPVPGVPDAQLRVDNADGGDMDRLAVDAVADVQEYWAQALPAGFNGARFKPITRLVSFDSAGRPVEVCHTSTAGLVNAFYCGLDDSVSWDRGELLPQLNQALGPMAVVVVFAHEIGHAVQFRLGPASHIDQATPSIVKEQQADCYAGNFMRWVAEGHAQHFRLSTGAGLNKVLAALFSVRDPSGATFSMQNAHGSAFDRVFAFQTGFAANPQRCAAIDLNEIQRRATETAFTPQDTNGGNLPINEQTLALLQRSLQFAFRQSGAVPPTFRTGGATCPDARSTDPASYCPATNTIILDVARLARIGTPPSRRGQGGGGGIGDFAAFGEVASRYALSVEKAVGLRLDDPNAGLRTACLTGAWAGIAGQVEDPQNPLRLSPGDLDEAIAELLADGGLIASDVNGQQVPAGFARVEAFRIGYLQGSGACTAKFG</sequence>
<proteinExistence type="predicted"/>
<keyword evidence="2" id="KW-0812">Transmembrane</keyword>
<dbReference type="GO" id="GO:0016020">
    <property type="term" value="C:membrane"/>
    <property type="evidence" value="ECO:0007669"/>
    <property type="project" value="UniProtKB-SubCell"/>
</dbReference>
<dbReference type="RefSeq" id="WP_137815409.1">
    <property type="nucleotide sequence ID" value="NZ_BJFL01000024.1"/>
</dbReference>
<dbReference type="PANTHER" id="PTHR30168">
    <property type="entry name" value="PUTATIVE MEMBRANE PROTEIN YPFJ"/>
    <property type="match status" value="1"/>
</dbReference>
<keyword evidence="6" id="KW-1185">Reference proteome</keyword>
<keyword evidence="5" id="KW-0031">Aminopeptidase</keyword>
<gene>
    <name evidence="5" type="ORF">GTS_40200</name>
</gene>
<evidence type="ECO:0000313" key="5">
    <source>
        <dbReference type="EMBL" id="GDY32387.1"/>
    </source>
</evidence>
<evidence type="ECO:0000256" key="3">
    <source>
        <dbReference type="ARBA" id="ARBA00022989"/>
    </source>
</evidence>
<reference evidence="6" key="1">
    <citation type="submission" date="2019-04" db="EMBL/GenBank/DDBJ databases">
        <title>Draft genome sequence of Pseudonocardiaceae bacterium SL3-2-4.</title>
        <authorList>
            <person name="Ningsih F."/>
            <person name="Yokota A."/>
            <person name="Sakai Y."/>
            <person name="Nanatani K."/>
            <person name="Yabe S."/>
            <person name="Oetari A."/>
            <person name="Sjamsuridzal W."/>
        </authorList>
    </citation>
    <scope>NUCLEOTIDE SEQUENCE [LARGE SCALE GENOMIC DNA]</scope>
    <source>
        <strain evidence="6">SL3-2-4</strain>
    </source>
</reference>
<dbReference type="OrthoDB" id="5168289at2"/>
<dbReference type="EMBL" id="BJFL01000024">
    <property type="protein sequence ID" value="GDY32387.1"/>
    <property type="molecule type" value="Genomic_DNA"/>
</dbReference>
<keyword evidence="4" id="KW-0472">Membrane</keyword>
<evidence type="ECO:0000256" key="1">
    <source>
        <dbReference type="ARBA" id="ARBA00004167"/>
    </source>
</evidence>
<dbReference type="GO" id="GO:0004177">
    <property type="term" value="F:aminopeptidase activity"/>
    <property type="evidence" value="ECO:0007669"/>
    <property type="project" value="UniProtKB-KW"/>
</dbReference>